<protein>
    <submittedName>
        <fullName evidence="2">Uncharacterized protein</fullName>
    </submittedName>
</protein>
<accession>A0A1Y2A1Y9</accession>
<keyword evidence="3" id="KW-1185">Reference proteome</keyword>
<feature type="region of interest" description="Disordered" evidence="1">
    <location>
        <begin position="220"/>
        <end position="242"/>
    </location>
</feature>
<evidence type="ECO:0000256" key="1">
    <source>
        <dbReference type="SAM" id="MobiDB-lite"/>
    </source>
</evidence>
<comment type="caution">
    <text evidence="2">The sequence shown here is derived from an EMBL/GenBank/DDBJ whole genome shotgun (WGS) entry which is preliminary data.</text>
</comment>
<evidence type="ECO:0000313" key="2">
    <source>
        <dbReference type="EMBL" id="ORY16541.1"/>
    </source>
</evidence>
<name>A0A1Y2A1Y9_9PLEO</name>
<organism evidence="2 3">
    <name type="scientific">Clohesyomyces aquaticus</name>
    <dbReference type="NCBI Taxonomy" id="1231657"/>
    <lineage>
        <taxon>Eukaryota</taxon>
        <taxon>Fungi</taxon>
        <taxon>Dikarya</taxon>
        <taxon>Ascomycota</taxon>
        <taxon>Pezizomycotina</taxon>
        <taxon>Dothideomycetes</taxon>
        <taxon>Pleosporomycetidae</taxon>
        <taxon>Pleosporales</taxon>
        <taxon>Lindgomycetaceae</taxon>
        <taxon>Clohesyomyces</taxon>
    </lineage>
</organism>
<sequence>MLKLLAVTKGMKGGGFDSFLCRLQEGSGSVWVRREDDQLRAESTCWASVHARRGRWFRRRAVEDADQTPGRPIPPILEDKSTTDALNQGTLCACATPLWPAARHSHAPSASPIPGPSTWSGINTAAVSTTCTQHDPHMLFFWMPSRPAPLLSLRRRDNGVIFLNKTRSLFRPIRLADRRAREQCSAAAELCAEPGFGCCSVPRAALPPFTPSNGSAFKKQARRSCSAGPSPPPAIHAGSRGSAGVPVSKSGVYLCNVGAHRIVVPHCRLLIARVLPSSHLFITRRSLSRRPLEGCPRLSKAGGPAVDSVCHPAWRVLRSRLVRPARSGTPWPSHGAQGLCYCWIQPLPRRRPPRTPENTNPHLSEVWQTGRDRHGEDVRDRHAEHIRMSSQQRASASVCCA</sequence>
<dbReference type="EMBL" id="MCFA01000017">
    <property type="protein sequence ID" value="ORY16541.1"/>
    <property type="molecule type" value="Genomic_DNA"/>
</dbReference>
<dbReference type="Proteomes" id="UP000193144">
    <property type="component" value="Unassembled WGS sequence"/>
</dbReference>
<evidence type="ECO:0000313" key="3">
    <source>
        <dbReference type="Proteomes" id="UP000193144"/>
    </source>
</evidence>
<proteinExistence type="predicted"/>
<dbReference type="AlphaFoldDB" id="A0A1Y2A1Y9"/>
<reference evidence="2 3" key="1">
    <citation type="submission" date="2016-07" db="EMBL/GenBank/DDBJ databases">
        <title>Pervasive Adenine N6-methylation of Active Genes in Fungi.</title>
        <authorList>
            <consortium name="DOE Joint Genome Institute"/>
            <person name="Mondo S.J."/>
            <person name="Dannebaum R.O."/>
            <person name="Kuo R.C."/>
            <person name="Labutti K."/>
            <person name="Haridas S."/>
            <person name="Kuo A."/>
            <person name="Salamov A."/>
            <person name="Ahrendt S.R."/>
            <person name="Lipzen A."/>
            <person name="Sullivan W."/>
            <person name="Andreopoulos W.B."/>
            <person name="Clum A."/>
            <person name="Lindquist E."/>
            <person name="Daum C."/>
            <person name="Ramamoorthy G.K."/>
            <person name="Gryganskyi A."/>
            <person name="Culley D."/>
            <person name="Magnuson J.K."/>
            <person name="James T.Y."/>
            <person name="O'Malley M.A."/>
            <person name="Stajich J.E."/>
            <person name="Spatafora J.W."/>
            <person name="Visel A."/>
            <person name="Grigoriev I.V."/>
        </authorList>
    </citation>
    <scope>NUCLEOTIDE SEQUENCE [LARGE SCALE GENOMIC DNA]</scope>
    <source>
        <strain evidence="2 3">CBS 115471</strain>
    </source>
</reference>
<gene>
    <name evidence="2" type="ORF">BCR34DRAFT_95278</name>
</gene>